<dbReference type="Proteomes" id="UP000688947">
    <property type="component" value="Unassembled WGS sequence"/>
</dbReference>
<dbReference type="EMBL" id="JAENGZ010000886">
    <property type="protein sequence ID" value="KAG6952791.1"/>
    <property type="molecule type" value="Genomic_DNA"/>
</dbReference>
<accession>A0A8T1U0V8</accession>
<evidence type="ECO:0000313" key="1">
    <source>
        <dbReference type="EMBL" id="KAG6952791.1"/>
    </source>
</evidence>
<gene>
    <name evidence="1" type="ORF">JG687_00012771</name>
</gene>
<protein>
    <submittedName>
        <fullName evidence="1">Uncharacterized protein</fullName>
    </submittedName>
</protein>
<comment type="caution">
    <text evidence="1">The sequence shown here is derived from an EMBL/GenBank/DDBJ whole genome shotgun (WGS) entry which is preliminary data.</text>
</comment>
<proteinExistence type="predicted"/>
<dbReference type="AlphaFoldDB" id="A0A8T1U0V8"/>
<sequence length="55" mass="6776">MDEWWIPRAVRRRLFRTWLAYLRVSDTRDVELYLPIASTPRCLWCNGYAPWNFTI</sequence>
<evidence type="ECO:0000313" key="2">
    <source>
        <dbReference type="Proteomes" id="UP000688947"/>
    </source>
</evidence>
<organism evidence="1 2">
    <name type="scientific">Phytophthora cactorum</name>
    <dbReference type="NCBI Taxonomy" id="29920"/>
    <lineage>
        <taxon>Eukaryota</taxon>
        <taxon>Sar</taxon>
        <taxon>Stramenopiles</taxon>
        <taxon>Oomycota</taxon>
        <taxon>Peronosporomycetes</taxon>
        <taxon>Peronosporales</taxon>
        <taxon>Peronosporaceae</taxon>
        <taxon>Phytophthora</taxon>
    </lineage>
</organism>
<feature type="non-terminal residue" evidence="1">
    <location>
        <position position="55"/>
    </location>
</feature>
<name>A0A8T1U0V8_9STRA</name>
<reference evidence="1" key="1">
    <citation type="submission" date="2021-01" db="EMBL/GenBank/DDBJ databases">
        <title>Phytophthora aleatoria, a newly-described species from Pinus radiata is distinct from Phytophthora cactorum isolates based on comparative genomics.</title>
        <authorList>
            <person name="Mcdougal R."/>
            <person name="Panda P."/>
            <person name="Williams N."/>
            <person name="Studholme D.J."/>
        </authorList>
    </citation>
    <scope>NUCLEOTIDE SEQUENCE</scope>
    <source>
        <strain evidence="1">NZFS 3830</strain>
    </source>
</reference>